<evidence type="ECO:0000256" key="5">
    <source>
        <dbReference type="ARBA" id="ARBA00039879"/>
    </source>
</evidence>
<accession>A0A516IQ34</accession>
<keyword evidence="9" id="KW-1185">Reference proteome</keyword>
<comment type="catalytic activity">
    <reaction evidence="7">
        <text>[glutaredoxin]-dithiol + arsenate + glutathione + H(+) = glutathionyl-S-S-[glutaredoxin] + arsenite + H2O</text>
        <dbReference type="Rhea" id="RHEA:22016"/>
        <dbReference type="Rhea" id="RHEA-COMP:10729"/>
        <dbReference type="Rhea" id="RHEA-COMP:17668"/>
        <dbReference type="ChEBI" id="CHEBI:15377"/>
        <dbReference type="ChEBI" id="CHEBI:15378"/>
        <dbReference type="ChEBI" id="CHEBI:29242"/>
        <dbReference type="ChEBI" id="CHEBI:29950"/>
        <dbReference type="ChEBI" id="CHEBI:48597"/>
        <dbReference type="ChEBI" id="CHEBI:57925"/>
        <dbReference type="ChEBI" id="CHEBI:146199"/>
        <dbReference type="EC" id="1.20.4.1"/>
    </reaction>
</comment>
<dbReference type="EC" id="1.20.4.1" evidence="4 7"/>
<evidence type="ECO:0000256" key="1">
    <source>
        <dbReference type="ARBA" id="ARBA00007198"/>
    </source>
</evidence>
<dbReference type="OrthoDB" id="9790554at2"/>
<dbReference type="GO" id="GO:0046685">
    <property type="term" value="P:response to arsenic-containing substance"/>
    <property type="evidence" value="ECO:0007669"/>
    <property type="project" value="UniProtKB-KW"/>
</dbReference>
<keyword evidence="2" id="KW-0059">Arsenical resistance</keyword>
<dbReference type="Pfam" id="PF03960">
    <property type="entry name" value="ArsC"/>
    <property type="match status" value="1"/>
</dbReference>
<dbReference type="NCBIfam" id="TIGR00014">
    <property type="entry name" value="arsC"/>
    <property type="match status" value="1"/>
</dbReference>
<evidence type="ECO:0000256" key="3">
    <source>
        <dbReference type="ARBA" id="ARBA00023002"/>
    </source>
</evidence>
<gene>
    <name evidence="8" type="primary">arsC</name>
    <name evidence="8" type="ORF">FMM02_02760</name>
</gene>
<evidence type="ECO:0000313" key="9">
    <source>
        <dbReference type="Proteomes" id="UP000321857"/>
    </source>
</evidence>
<dbReference type="PANTHER" id="PTHR30041">
    <property type="entry name" value="ARSENATE REDUCTASE"/>
    <property type="match status" value="1"/>
</dbReference>
<dbReference type="AlphaFoldDB" id="A0A516IQ34"/>
<reference evidence="8 9" key="1">
    <citation type="submission" date="2019-07" db="EMBL/GenBank/DDBJ databases">
        <title>Sphingomonas AE3 Genome sequencing and assembly.</title>
        <authorList>
            <person name="Kim H."/>
        </authorList>
    </citation>
    <scope>NUCLEOTIDE SEQUENCE [LARGE SCALE GENOMIC DNA]</scope>
    <source>
        <strain evidence="8 9">AE3</strain>
    </source>
</reference>
<name>A0A516IQ34_9SPHN</name>
<dbReference type="InterPro" id="IPR006659">
    <property type="entry name" value="Arsenate_reductase"/>
</dbReference>
<sequence>MKATIYHNPNCGTSRKTLEILRNGGAEVRVIEYLKTPPSREELMRLYERGGITPREGLRAKEALARELGLTDPDVADGAILDAMMEHPILIQRPLVETEKGVKLCRPQDEVRELL</sequence>
<evidence type="ECO:0000313" key="8">
    <source>
        <dbReference type="EMBL" id="QDP18976.1"/>
    </source>
</evidence>
<evidence type="ECO:0000256" key="4">
    <source>
        <dbReference type="ARBA" id="ARBA00038969"/>
    </source>
</evidence>
<dbReference type="SUPFAM" id="SSF52833">
    <property type="entry name" value="Thioredoxin-like"/>
    <property type="match status" value="1"/>
</dbReference>
<dbReference type="GO" id="GO:0008794">
    <property type="term" value="F:arsenate reductase (glutaredoxin) activity"/>
    <property type="evidence" value="ECO:0007669"/>
    <property type="project" value="UniProtKB-UniRule"/>
</dbReference>
<comment type="similarity">
    <text evidence="1 6 7">Belongs to the ArsC family.</text>
</comment>
<dbReference type="PANTHER" id="PTHR30041:SF5">
    <property type="entry name" value="ARSENATE REDUCTASE-RELATED"/>
    <property type="match status" value="1"/>
</dbReference>
<dbReference type="KEGG" id="sxa:FMM02_02760"/>
<proteinExistence type="inferred from homology"/>
<dbReference type="EMBL" id="CP041659">
    <property type="protein sequence ID" value="QDP18976.1"/>
    <property type="molecule type" value="Genomic_DNA"/>
</dbReference>
<keyword evidence="3 7" id="KW-0560">Oxidoreductase</keyword>
<dbReference type="Proteomes" id="UP000321857">
    <property type="component" value="Chromosome"/>
</dbReference>
<organism evidence="8 9">
    <name type="scientific">Sphingomonas xanthus</name>
    <dbReference type="NCBI Taxonomy" id="2594473"/>
    <lineage>
        <taxon>Bacteria</taxon>
        <taxon>Pseudomonadati</taxon>
        <taxon>Pseudomonadota</taxon>
        <taxon>Alphaproteobacteria</taxon>
        <taxon>Sphingomonadales</taxon>
        <taxon>Sphingomonadaceae</taxon>
        <taxon>Sphingomonas</taxon>
    </lineage>
</organism>
<evidence type="ECO:0000256" key="7">
    <source>
        <dbReference type="RuleBase" id="RU362029"/>
    </source>
</evidence>
<dbReference type="RefSeq" id="WP_147493435.1">
    <property type="nucleotide sequence ID" value="NZ_CP041659.1"/>
</dbReference>
<dbReference type="PROSITE" id="PS51353">
    <property type="entry name" value="ARSC"/>
    <property type="match status" value="1"/>
</dbReference>
<evidence type="ECO:0000256" key="6">
    <source>
        <dbReference type="PROSITE-ProRule" id="PRU01282"/>
    </source>
</evidence>
<dbReference type="InterPro" id="IPR036249">
    <property type="entry name" value="Thioredoxin-like_sf"/>
</dbReference>
<evidence type="ECO:0000256" key="2">
    <source>
        <dbReference type="ARBA" id="ARBA00022849"/>
    </source>
</evidence>
<dbReference type="CDD" id="cd03034">
    <property type="entry name" value="ArsC_ArsC"/>
    <property type="match status" value="1"/>
</dbReference>
<dbReference type="InterPro" id="IPR006660">
    <property type="entry name" value="Arsenate_reductase-like"/>
</dbReference>
<protein>
    <recommendedName>
        <fullName evidence="5 7">Arsenate reductase</fullName>
        <ecNumber evidence="4 7">1.20.4.1</ecNumber>
    </recommendedName>
</protein>
<dbReference type="Gene3D" id="3.40.30.10">
    <property type="entry name" value="Glutaredoxin"/>
    <property type="match status" value="1"/>
</dbReference>